<dbReference type="Pfam" id="PF02601">
    <property type="entry name" value="Exonuc_VII_L"/>
    <property type="match status" value="1"/>
</dbReference>
<protein>
    <recommendedName>
        <fullName evidence="5">Exodeoxyribonuclease 7 large subunit</fullName>
        <ecNumber evidence="5">3.1.11.6</ecNumber>
    </recommendedName>
    <alternativeName>
        <fullName evidence="5">Exodeoxyribonuclease VII large subunit</fullName>
        <shortName evidence="5">Exonuclease VII large subunit</shortName>
    </alternativeName>
</protein>
<feature type="domain" description="OB-fold nucleic acid binding" evidence="8">
    <location>
        <begin position="21"/>
        <end position="128"/>
    </location>
</feature>
<dbReference type="PANTHER" id="PTHR30008:SF0">
    <property type="entry name" value="EXODEOXYRIBONUCLEASE 7 LARGE SUBUNIT"/>
    <property type="match status" value="1"/>
</dbReference>
<keyword evidence="3 5" id="KW-0378">Hydrolase</keyword>
<keyword evidence="4 5" id="KW-0269">Exonuclease</keyword>
<dbReference type="GO" id="GO:0006308">
    <property type="term" value="P:DNA catabolic process"/>
    <property type="evidence" value="ECO:0007669"/>
    <property type="project" value="UniProtKB-UniRule"/>
</dbReference>
<accession>A0A9D1XRL3</accession>
<evidence type="ECO:0000256" key="1">
    <source>
        <dbReference type="ARBA" id="ARBA00022490"/>
    </source>
</evidence>
<dbReference type="GO" id="GO:0005737">
    <property type="term" value="C:cytoplasm"/>
    <property type="evidence" value="ECO:0007669"/>
    <property type="project" value="UniProtKB-SubCell"/>
</dbReference>
<evidence type="ECO:0000256" key="6">
    <source>
        <dbReference type="RuleBase" id="RU004355"/>
    </source>
</evidence>
<comment type="function">
    <text evidence="5">Bidirectionally degrades single-stranded DNA into large acid-insoluble oligonucleotides, which are then degraded further into small acid-soluble oligonucleotides.</text>
</comment>
<comment type="subcellular location">
    <subcellularLocation>
        <location evidence="5 6">Cytoplasm</location>
    </subcellularLocation>
</comment>
<dbReference type="EMBL" id="DXEN01000055">
    <property type="protein sequence ID" value="HIX86386.1"/>
    <property type="molecule type" value="Genomic_DNA"/>
</dbReference>
<evidence type="ECO:0000256" key="4">
    <source>
        <dbReference type="ARBA" id="ARBA00022839"/>
    </source>
</evidence>
<keyword evidence="1 5" id="KW-0963">Cytoplasm</keyword>
<organism evidence="9 10">
    <name type="scientific">Candidatus Parabacteroides intestinigallinarum</name>
    <dbReference type="NCBI Taxonomy" id="2838722"/>
    <lineage>
        <taxon>Bacteria</taxon>
        <taxon>Pseudomonadati</taxon>
        <taxon>Bacteroidota</taxon>
        <taxon>Bacteroidia</taxon>
        <taxon>Bacteroidales</taxon>
        <taxon>Tannerellaceae</taxon>
        <taxon>Parabacteroides</taxon>
    </lineage>
</organism>
<reference evidence="9" key="2">
    <citation type="submission" date="2021-04" db="EMBL/GenBank/DDBJ databases">
        <authorList>
            <person name="Gilroy R."/>
        </authorList>
    </citation>
    <scope>NUCLEOTIDE SEQUENCE</scope>
    <source>
        <strain evidence="9">ChiHecec2B26-12326</strain>
    </source>
</reference>
<name>A0A9D1XRL3_9BACT</name>
<keyword evidence="2 5" id="KW-0540">Nuclease</keyword>
<evidence type="ECO:0000256" key="2">
    <source>
        <dbReference type="ARBA" id="ARBA00022722"/>
    </source>
</evidence>
<dbReference type="CDD" id="cd04489">
    <property type="entry name" value="ExoVII_LU_OBF"/>
    <property type="match status" value="1"/>
</dbReference>
<dbReference type="Pfam" id="PF13742">
    <property type="entry name" value="tRNA_anti_2"/>
    <property type="match status" value="1"/>
</dbReference>
<dbReference type="EC" id="3.1.11.6" evidence="5"/>
<gene>
    <name evidence="5" type="primary">xseA</name>
    <name evidence="9" type="ORF">H9848_07235</name>
</gene>
<evidence type="ECO:0000313" key="9">
    <source>
        <dbReference type="EMBL" id="HIX86386.1"/>
    </source>
</evidence>
<evidence type="ECO:0000256" key="5">
    <source>
        <dbReference type="HAMAP-Rule" id="MF_00378"/>
    </source>
</evidence>
<sequence length="453" mass="51021">MSRREGEIQPNPIPSAQETLSLLELNNRIRDALSEALPDTYWVRAEMSDVRVNASSGHCYLEFVEKNPQSGQLVAKVRGSIWARIFRMLKPYFEMETGQAFASGLNVLVKVSVEFHELYGLSLNVLDIDPTYTIGDMARKRMEIIRQLQEEGVFTLNKELPFPILPRRIAIITSPTAAGYEDFMNQLTHNKKNYPFYSHLFPALMQGDKTEASVIAALDRIYKHQALFDVVVIIRGGGATSDLSSFDSYLLATNCAQFPLPIITGIGHERDDTIVDMVAHTRLKTPTAVAEFLISRMDEAASAVDELRQAVITLSSDQLMRQRNYLRLLTARFPSLVMNRVERIRSDLRSLAARFPAQISSALSQREAGLGTIALRLRNATSTGLAERGRFLQLTEQFIKMASPEYILRRGYSLTMKEGKIVKHAAELREGDELTTRFMDGEVKSIVQVKKTN</sequence>
<dbReference type="HAMAP" id="MF_00378">
    <property type="entry name" value="Exonuc_7_L"/>
    <property type="match status" value="1"/>
</dbReference>
<dbReference type="InterPro" id="IPR003753">
    <property type="entry name" value="Exonuc_VII_L"/>
</dbReference>
<dbReference type="NCBIfam" id="TIGR00237">
    <property type="entry name" value="xseA"/>
    <property type="match status" value="1"/>
</dbReference>
<evidence type="ECO:0000259" key="8">
    <source>
        <dbReference type="Pfam" id="PF13742"/>
    </source>
</evidence>
<dbReference type="InterPro" id="IPR020579">
    <property type="entry name" value="Exonuc_VII_lsu_C"/>
</dbReference>
<proteinExistence type="inferred from homology"/>
<dbReference type="GO" id="GO:0009318">
    <property type="term" value="C:exodeoxyribonuclease VII complex"/>
    <property type="evidence" value="ECO:0007669"/>
    <property type="project" value="UniProtKB-UniRule"/>
</dbReference>
<comment type="similarity">
    <text evidence="5 6">Belongs to the XseA family.</text>
</comment>
<evidence type="ECO:0000256" key="3">
    <source>
        <dbReference type="ARBA" id="ARBA00022801"/>
    </source>
</evidence>
<evidence type="ECO:0000313" key="10">
    <source>
        <dbReference type="Proteomes" id="UP000823847"/>
    </source>
</evidence>
<comment type="caution">
    <text evidence="9">The sequence shown here is derived from an EMBL/GenBank/DDBJ whole genome shotgun (WGS) entry which is preliminary data.</text>
</comment>
<reference evidence="9" key="1">
    <citation type="journal article" date="2021" name="PeerJ">
        <title>Extensive microbial diversity within the chicken gut microbiome revealed by metagenomics and culture.</title>
        <authorList>
            <person name="Gilroy R."/>
            <person name="Ravi A."/>
            <person name="Getino M."/>
            <person name="Pursley I."/>
            <person name="Horton D.L."/>
            <person name="Alikhan N.F."/>
            <person name="Baker D."/>
            <person name="Gharbi K."/>
            <person name="Hall N."/>
            <person name="Watson M."/>
            <person name="Adriaenssens E.M."/>
            <person name="Foster-Nyarko E."/>
            <person name="Jarju S."/>
            <person name="Secka A."/>
            <person name="Antonio M."/>
            <person name="Oren A."/>
            <person name="Chaudhuri R.R."/>
            <person name="La Ragione R."/>
            <person name="Hildebrand F."/>
            <person name="Pallen M.J."/>
        </authorList>
    </citation>
    <scope>NUCLEOTIDE SEQUENCE</scope>
    <source>
        <strain evidence="9">ChiHecec2B26-12326</strain>
    </source>
</reference>
<dbReference type="AlphaFoldDB" id="A0A9D1XRL3"/>
<feature type="domain" description="Exonuclease VII large subunit C-terminal" evidence="7">
    <location>
        <begin position="154"/>
        <end position="445"/>
    </location>
</feature>
<dbReference type="Proteomes" id="UP000823847">
    <property type="component" value="Unassembled WGS sequence"/>
</dbReference>
<evidence type="ECO:0000259" key="7">
    <source>
        <dbReference type="Pfam" id="PF02601"/>
    </source>
</evidence>
<comment type="subunit">
    <text evidence="5">Heterooligomer composed of large and small subunits.</text>
</comment>
<dbReference type="PANTHER" id="PTHR30008">
    <property type="entry name" value="EXODEOXYRIBONUCLEASE 7 LARGE SUBUNIT"/>
    <property type="match status" value="1"/>
</dbReference>
<dbReference type="GO" id="GO:0003676">
    <property type="term" value="F:nucleic acid binding"/>
    <property type="evidence" value="ECO:0007669"/>
    <property type="project" value="InterPro"/>
</dbReference>
<dbReference type="InterPro" id="IPR025824">
    <property type="entry name" value="OB-fold_nuc-bd_dom"/>
</dbReference>
<comment type="catalytic activity">
    <reaction evidence="5 6">
        <text>Exonucleolytic cleavage in either 5'- to 3'- or 3'- to 5'-direction to yield nucleoside 5'-phosphates.</text>
        <dbReference type="EC" id="3.1.11.6"/>
    </reaction>
</comment>
<dbReference type="GO" id="GO:0008855">
    <property type="term" value="F:exodeoxyribonuclease VII activity"/>
    <property type="evidence" value="ECO:0007669"/>
    <property type="project" value="UniProtKB-UniRule"/>
</dbReference>